<feature type="domain" description="AB hydrolase-1" evidence="2">
    <location>
        <begin position="284"/>
        <end position="568"/>
    </location>
</feature>
<feature type="compositionally biased region" description="Polar residues" evidence="1">
    <location>
        <begin position="154"/>
        <end position="171"/>
    </location>
</feature>
<proteinExistence type="predicted"/>
<evidence type="ECO:0000313" key="4">
    <source>
        <dbReference type="EMBL" id="CAD1838162.1"/>
    </source>
</evidence>
<accession>A0A6V7Q4X8</accession>
<dbReference type="Pfam" id="PF12776">
    <property type="entry name" value="Myb_DNA-bind_3"/>
    <property type="match status" value="1"/>
</dbReference>
<dbReference type="PANTHER" id="PTHR47072:SF5">
    <property type="entry name" value="MYB_SANT-LIKE DOMAIN-CONTAINING PROTEIN"/>
    <property type="match status" value="1"/>
</dbReference>
<reference evidence="4" key="1">
    <citation type="submission" date="2020-07" db="EMBL/GenBank/DDBJ databases">
        <authorList>
            <person name="Lin J."/>
        </authorList>
    </citation>
    <scope>NUCLEOTIDE SEQUENCE</scope>
</reference>
<dbReference type="InterPro" id="IPR000073">
    <property type="entry name" value="AB_hydrolase_1"/>
</dbReference>
<name>A0A6V7Q4X8_ANACO</name>
<dbReference type="InterPro" id="IPR029058">
    <property type="entry name" value="AB_hydrolase_fold"/>
</dbReference>
<feature type="domain" description="Myb/SANT-like" evidence="3">
    <location>
        <begin position="28"/>
        <end position="97"/>
    </location>
</feature>
<protein>
    <recommendedName>
        <fullName evidence="5">AB hydrolase-1 domain-containing protein</fullName>
    </recommendedName>
</protein>
<dbReference type="Pfam" id="PF12697">
    <property type="entry name" value="Abhydrolase_6"/>
    <property type="match status" value="1"/>
</dbReference>
<evidence type="ECO:0000259" key="3">
    <source>
        <dbReference type="Pfam" id="PF12776"/>
    </source>
</evidence>
<dbReference type="AlphaFoldDB" id="A0A6V7Q4X8"/>
<feature type="region of interest" description="Disordered" evidence="1">
    <location>
        <begin position="136"/>
        <end position="195"/>
    </location>
</feature>
<evidence type="ECO:0000259" key="2">
    <source>
        <dbReference type="Pfam" id="PF12697"/>
    </source>
</evidence>
<evidence type="ECO:0008006" key="5">
    <source>
        <dbReference type="Google" id="ProtNLM"/>
    </source>
</evidence>
<sequence length="591" mass="65583">MECKRSGFRACLGNLQYSVLGYFTFCAQNGWTKEGWFNISKAMNAKFPTAQLQMDQIKDQEQQLNRAFRLVKSLTELSGFGWDATTNMVSTPQNVWEPILESNKEARKWYNKPFPHFDTLFEIYVGKYAEGKRARGSNSCIEVLPTDPPISQMDLPSQPTSPNPSISASGDSTRRFDWENESEEEYTDLANPPMSQRQPAMGARFLPLPHPHPPQPQPFSLSTCRRPSKKTKLPVPLPPAAAAAYELREGQSRHFHRLPSSGLALEVISHMAETTAASSKPPALVMVHGSFHAAWCWAEHWLPFFARAGFDCYALSLLAQGESDVPPGAVAGTLETHTSDIANFIREEISSPPVLIGHSFGGLIVQSYISNMMNKRSSDDRPSSADSLHPELAGAVLVCSVPPNGNSGLVWRYLLTKPVAAFKVTMSLAAKAFANSLSLCKETFFSPEMEDHLLGYNFKALETICRSSSTEISKYKNNSIHGLCSVLLLCYYRYQELMKESSKLPLFDLKKLNASLPVPSIPRNSVDLLIMGASNDFIVDAEGLTETAKFYQVEPVCVEGLAHDMMLDCGWEKGAQIILSWLNNLHNDRAA</sequence>
<dbReference type="Gene3D" id="3.40.50.1820">
    <property type="entry name" value="alpha/beta hydrolase"/>
    <property type="match status" value="1"/>
</dbReference>
<dbReference type="SUPFAM" id="SSF53474">
    <property type="entry name" value="alpha/beta-Hydrolases"/>
    <property type="match status" value="1"/>
</dbReference>
<dbReference type="InterPro" id="IPR024752">
    <property type="entry name" value="Myb/SANT-like_dom"/>
</dbReference>
<feature type="region of interest" description="Disordered" evidence="1">
    <location>
        <begin position="215"/>
        <end position="235"/>
    </location>
</feature>
<gene>
    <name evidence="4" type="ORF">CB5_LOCUS21373</name>
</gene>
<dbReference type="EMBL" id="LR862133">
    <property type="protein sequence ID" value="CAD1838162.1"/>
    <property type="molecule type" value="Genomic_DNA"/>
</dbReference>
<evidence type="ECO:0000256" key="1">
    <source>
        <dbReference type="SAM" id="MobiDB-lite"/>
    </source>
</evidence>
<dbReference type="PANTHER" id="PTHR47072">
    <property type="match status" value="1"/>
</dbReference>
<organism evidence="4">
    <name type="scientific">Ananas comosus var. bracteatus</name>
    <name type="common">red pineapple</name>
    <dbReference type="NCBI Taxonomy" id="296719"/>
    <lineage>
        <taxon>Eukaryota</taxon>
        <taxon>Viridiplantae</taxon>
        <taxon>Streptophyta</taxon>
        <taxon>Embryophyta</taxon>
        <taxon>Tracheophyta</taxon>
        <taxon>Spermatophyta</taxon>
        <taxon>Magnoliopsida</taxon>
        <taxon>Liliopsida</taxon>
        <taxon>Poales</taxon>
        <taxon>Bromeliaceae</taxon>
        <taxon>Bromelioideae</taxon>
        <taxon>Ananas</taxon>
    </lineage>
</organism>